<protein>
    <submittedName>
        <fullName evidence="3">Uncharacterized protein</fullName>
    </submittedName>
</protein>
<dbReference type="AlphaFoldDB" id="A0A084R1M2"/>
<feature type="transmembrane region" description="Helical" evidence="2">
    <location>
        <begin position="194"/>
        <end position="212"/>
    </location>
</feature>
<accession>A0A084R1M2</accession>
<feature type="transmembrane region" description="Helical" evidence="2">
    <location>
        <begin position="224"/>
        <end position="249"/>
    </location>
</feature>
<dbReference type="EMBL" id="KL659308">
    <property type="protein sequence ID" value="KFA70107.1"/>
    <property type="molecule type" value="Genomic_DNA"/>
</dbReference>
<sequence>MAPIRPFKVIVAGGQGGNGTMVTCAVLLNIIARMQRVKDIVSGSRDIQSLFAYENPLLSKLLLEVISPFQADDLMLDTCSGPPLFSIAVGLLSRIRLRRYASKQGPGHNEKDDDNDNANGKDHKTTADVPTLQSAHIFVAAIQGMAYLATLGYLINHPDFMMKDILFHQSQPHGSKWNISTISRVLDAFFKHEAVSFPASVSFYTIYIIFGLRQKGYLTTRDAIMATTTVVFGHMIIGPSATWAALWAWRKGVITGLSITM</sequence>
<evidence type="ECO:0000313" key="3">
    <source>
        <dbReference type="EMBL" id="KFA70107.1"/>
    </source>
</evidence>
<evidence type="ECO:0000256" key="2">
    <source>
        <dbReference type="SAM" id="Phobius"/>
    </source>
</evidence>
<dbReference type="HOGENOM" id="CLU_1066251_0_0_1"/>
<keyword evidence="2" id="KW-1133">Transmembrane helix</keyword>
<dbReference type="STRING" id="1283841.A0A084R1M2"/>
<name>A0A084R1M2_STAC4</name>
<keyword evidence="2" id="KW-0812">Transmembrane</keyword>
<proteinExistence type="predicted"/>
<evidence type="ECO:0000256" key="1">
    <source>
        <dbReference type="SAM" id="MobiDB-lite"/>
    </source>
</evidence>
<reference evidence="3 4" key="1">
    <citation type="journal article" date="2014" name="BMC Genomics">
        <title>Comparative genome sequencing reveals chemotype-specific gene clusters in the toxigenic black mold Stachybotrys.</title>
        <authorList>
            <person name="Semeiks J."/>
            <person name="Borek D."/>
            <person name="Otwinowski Z."/>
            <person name="Grishin N.V."/>
        </authorList>
    </citation>
    <scope>NUCLEOTIDE SEQUENCE [LARGE SCALE GENOMIC DNA]</scope>
    <source>
        <strain evidence="3 4">IBT 40285</strain>
    </source>
</reference>
<gene>
    <name evidence="3" type="ORF">S40285_03314</name>
</gene>
<keyword evidence="4" id="KW-1185">Reference proteome</keyword>
<feature type="transmembrane region" description="Helical" evidence="2">
    <location>
        <begin position="137"/>
        <end position="155"/>
    </location>
</feature>
<organism evidence="3 4">
    <name type="scientific">Stachybotrys chlorohalonatus (strain IBT 40285)</name>
    <dbReference type="NCBI Taxonomy" id="1283841"/>
    <lineage>
        <taxon>Eukaryota</taxon>
        <taxon>Fungi</taxon>
        <taxon>Dikarya</taxon>
        <taxon>Ascomycota</taxon>
        <taxon>Pezizomycotina</taxon>
        <taxon>Sordariomycetes</taxon>
        <taxon>Hypocreomycetidae</taxon>
        <taxon>Hypocreales</taxon>
        <taxon>Stachybotryaceae</taxon>
        <taxon>Stachybotrys</taxon>
    </lineage>
</organism>
<evidence type="ECO:0000313" key="4">
    <source>
        <dbReference type="Proteomes" id="UP000028524"/>
    </source>
</evidence>
<keyword evidence="2" id="KW-0472">Membrane</keyword>
<feature type="region of interest" description="Disordered" evidence="1">
    <location>
        <begin position="103"/>
        <end position="126"/>
    </location>
</feature>
<dbReference type="InParanoid" id="A0A084R1M2"/>
<dbReference type="Proteomes" id="UP000028524">
    <property type="component" value="Unassembled WGS sequence"/>
</dbReference>